<proteinExistence type="predicted"/>
<organism evidence="1 2">
    <name type="scientific">Desulfosporosinus lacus DSM 15449</name>
    <dbReference type="NCBI Taxonomy" id="1121420"/>
    <lineage>
        <taxon>Bacteria</taxon>
        <taxon>Bacillati</taxon>
        <taxon>Bacillota</taxon>
        <taxon>Clostridia</taxon>
        <taxon>Eubacteriales</taxon>
        <taxon>Desulfitobacteriaceae</taxon>
        <taxon>Desulfosporosinus</taxon>
    </lineage>
</organism>
<gene>
    <name evidence="1" type="ORF">SAMN02746098_00382</name>
</gene>
<accession>A0A1M5QVW1</accession>
<dbReference type="EMBL" id="FQXJ01000003">
    <property type="protein sequence ID" value="SHH18265.1"/>
    <property type="molecule type" value="Genomic_DNA"/>
</dbReference>
<name>A0A1M5QVW1_9FIRM</name>
<protein>
    <submittedName>
        <fullName evidence="1">Uncharacterized protein</fullName>
    </submittedName>
</protein>
<dbReference type="Proteomes" id="UP000183954">
    <property type="component" value="Unassembled WGS sequence"/>
</dbReference>
<evidence type="ECO:0000313" key="2">
    <source>
        <dbReference type="Proteomes" id="UP000183954"/>
    </source>
</evidence>
<evidence type="ECO:0000313" key="1">
    <source>
        <dbReference type="EMBL" id="SHH18265.1"/>
    </source>
</evidence>
<dbReference type="STRING" id="1121420.SAMN02746098_00382"/>
<keyword evidence="2" id="KW-1185">Reference proteome</keyword>
<sequence>MIGKNSLELFNLDIEKIISGEIIVSSECQDGDEEYKELLLLAQLLAKADYAQKGQDRAKKILEKAVPSSHVYDELEDDELDMVAAGVNLDLMSVEYEKKD</sequence>
<dbReference type="AlphaFoldDB" id="A0A1M5QVW1"/>
<reference evidence="2" key="1">
    <citation type="submission" date="2016-11" db="EMBL/GenBank/DDBJ databases">
        <authorList>
            <person name="Varghese N."/>
            <person name="Submissions S."/>
        </authorList>
    </citation>
    <scope>NUCLEOTIDE SEQUENCE [LARGE SCALE GENOMIC DNA]</scope>
    <source>
        <strain evidence="2">DSM 15449</strain>
    </source>
</reference>